<dbReference type="SUPFAM" id="SSF53067">
    <property type="entry name" value="Actin-like ATPase domain"/>
    <property type="match status" value="2"/>
</dbReference>
<comment type="caution">
    <text evidence="7">The sequence shown here is derived from an EMBL/GenBank/DDBJ whole genome shotgun (WGS) entry which is preliminary data.</text>
</comment>
<dbReference type="Pfam" id="PF02491">
    <property type="entry name" value="SHS2_FTSA"/>
    <property type="match status" value="1"/>
</dbReference>
<evidence type="ECO:0000313" key="7">
    <source>
        <dbReference type="EMBL" id="PIP58336.1"/>
    </source>
</evidence>
<keyword evidence="2 5" id="KW-0132">Cell division</keyword>
<comment type="function">
    <text evidence="5">Cell division protein that is involved in the assembly of the Z ring. May serve as a membrane anchor for the Z ring.</text>
</comment>
<dbReference type="Gene3D" id="3.30.1490.110">
    <property type="match status" value="1"/>
</dbReference>
<organism evidence="7 8">
    <name type="scientific">Candidatus Vogelbacteria bacterium CG22_combo_CG10-13_8_21_14_all_37_9</name>
    <dbReference type="NCBI Taxonomy" id="1975046"/>
    <lineage>
        <taxon>Bacteria</taxon>
        <taxon>Candidatus Vogeliibacteriota</taxon>
    </lineage>
</organism>
<dbReference type="AlphaFoldDB" id="A0A2H0BKY0"/>
<evidence type="ECO:0000313" key="8">
    <source>
        <dbReference type="Proteomes" id="UP000229334"/>
    </source>
</evidence>
<dbReference type="SMART" id="SM00842">
    <property type="entry name" value="FtsA"/>
    <property type="match status" value="1"/>
</dbReference>
<dbReference type="GO" id="GO:0009898">
    <property type="term" value="C:cytoplasmic side of plasma membrane"/>
    <property type="evidence" value="ECO:0007669"/>
    <property type="project" value="UniProtKB-UniRule"/>
</dbReference>
<reference evidence="7 8" key="1">
    <citation type="submission" date="2017-09" db="EMBL/GenBank/DDBJ databases">
        <title>Depth-based differentiation of microbial function through sediment-hosted aquifers and enrichment of novel symbionts in the deep terrestrial subsurface.</title>
        <authorList>
            <person name="Probst A.J."/>
            <person name="Ladd B."/>
            <person name="Jarett J.K."/>
            <person name="Geller-Mcgrath D.E."/>
            <person name="Sieber C.M."/>
            <person name="Emerson J.B."/>
            <person name="Anantharaman K."/>
            <person name="Thomas B.C."/>
            <person name="Malmstrom R."/>
            <person name="Stieglmeier M."/>
            <person name="Klingl A."/>
            <person name="Woyke T."/>
            <person name="Ryan C.M."/>
            <person name="Banfield J.F."/>
        </authorList>
    </citation>
    <scope>NUCLEOTIDE SEQUENCE [LARGE SCALE GENOMIC DNA]</scope>
    <source>
        <strain evidence="7">CG22_combo_CG10-13_8_21_14_all_37_9</strain>
    </source>
</reference>
<dbReference type="Proteomes" id="UP000229334">
    <property type="component" value="Unassembled WGS sequence"/>
</dbReference>
<dbReference type="EMBL" id="PCSX01000014">
    <property type="protein sequence ID" value="PIP58336.1"/>
    <property type="molecule type" value="Genomic_DNA"/>
</dbReference>
<dbReference type="CDD" id="cd24048">
    <property type="entry name" value="ASKHA_NBD_FtsA"/>
    <property type="match status" value="1"/>
</dbReference>
<dbReference type="NCBIfam" id="TIGR01174">
    <property type="entry name" value="ftsA"/>
    <property type="match status" value="1"/>
</dbReference>
<dbReference type="PANTHER" id="PTHR32432:SF4">
    <property type="entry name" value="CELL DIVISION PROTEIN FTSA"/>
    <property type="match status" value="1"/>
</dbReference>
<dbReference type="InterPro" id="IPR043129">
    <property type="entry name" value="ATPase_NBD"/>
</dbReference>
<gene>
    <name evidence="5 7" type="primary">ftsA</name>
    <name evidence="7" type="ORF">COX02_00820</name>
</gene>
<accession>A0A2H0BKY0</accession>
<protein>
    <recommendedName>
        <fullName evidence="5">Cell division protein FtsA</fullName>
    </recommendedName>
</protein>
<evidence type="ECO:0000256" key="2">
    <source>
        <dbReference type="ARBA" id="ARBA00022618"/>
    </source>
</evidence>
<sequence length="391" mass="42670">MSRQIITGLDIGTNSLRVVVCEVKKGDSTPTVLAMVKKNSRGLRRGYIINFDEASESIQTAIADAERVIKQKIRKITLGIGGATLESKLVDGTIAVSRPDAEINELEINRCIESTETTLPDIKNKQILHRIPVAFKLDNKRILGRPEGLQGSKLEAKILFVTYSAQHLKDLVKAVEDSGVIIEDIVASPLAASFSTLTKIQKVSGCVLINIGSQTTSIAIFEEGLPISIQIFPLGSTDITNDIALGFRIPLEDAERIKKGEGEGAITKKKLDEIIQARLSDIFELIESHLKKMGLSGLLPAGVVITGGGSNISNIEDLTKSYFKLPAKIASPEIGMISKNQIKDTVWSVAYGLCIFALLDGEVSNPRQHSSASNRYPIWSWIKSIIRELWP</sequence>
<dbReference type="InterPro" id="IPR050696">
    <property type="entry name" value="FtsA/MreB"/>
</dbReference>
<keyword evidence="3 5" id="KW-0472">Membrane</keyword>
<dbReference type="GO" id="GO:0032153">
    <property type="term" value="C:cell division site"/>
    <property type="evidence" value="ECO:0007669"/>
    <property type="project" value="UniProtKB-UniRule"/>
</dbReference>
<dbReference type="GO" id="GO:0043093">
    <property type="term" value="P:FtsZ-dependent cytokinesis"/>
    <property type="evidence" value="ECO:0007669"/>
    <property type="project" value="UniProtKB-UniRule"/>
</dbReference>
<comment type="subunit">
    <text evidence="5">Self-interacts. Interacts with FtsZ.</text>
</comment>
<proteinExistence type="inferred from homology"/>
<evidence type="ECO:0000256" key="1">
    <source>
        <dbReference type="ARBA" id="ARBA00022475"/>
    </source>
</evidence>
<keyword evidence="4 5" id="KW-0131">Cell cycle</keyword>
<keyword evidence="1 5" id="KW-1003">Cell membrane</keyword>
<evidence type="ECO:0000259" key="6">
    <source>
        <dbReference type="SMART" id="SM00842"/>
    </source>
</evidence>
<name>A0A2H0BKY0_9BACT</name>
<dbReference type="Gene3D" id="3.30.420.40">
    <property type="match status" value="3"/>
</dbReference>
<dbReference type="InterPro" id="IPR003494">
    <property type="entry name" value="SHS2_FtsA"/>
</dbReference>
<dbReference type="InterPro" id="IPR020823">
    <property type="entry name" value="Cell_div_FtsA"/>
</dbReference>
<evidence type="ECO:0000256" key="3">
    <source>
        <dbReference type="ARBA" id="ARBA00023136"/>
    </source>
</evidence>
<evidence type="ECO:0000256" key="4">
    <source>
        <dbReference type="ARBA" id="ARBA00023306"/>
    </source>
</evidence>
<feature type="domain" description="SHS2" evidence="6">
    <location>
        <begin position="6"/>
        <end position="196"/>
    </location>
</feature>
<dbReference type="HAMAP" id="MF_02033">
    <property type="entry name" value="FtsA"/>
    <property type="match status" value="1"/>
</dbReference>
<evidence type="ECO:0000256" key="5">
    <source>
        <dbReference type="HAMAP-Rule" id="MF_02033"/>
    </source>
</evidence>
<comment type="similarity">
    <text evidence="5">Belongs to the FtsA/MreB family.</text>
</comment>
<dbReference type="Pfam" id="PF14450">
    <property type="entry name" value="FtsA"/>
    <property type="match status" value="1"/>
</dbReference>
<dbReference type="PIRSF" id="PIRSF003101">
    <property type="entry name" value="FtsA"/>
    <property type="match status" value="1"/>
</dbReference>
<dbReference type="PANTHER" id="PTHR32432">
    <property type="entry name" value="CELL DIVISION PROTEIN FTSA-RELATED"/>
    <property type="match status" value="1"/>
</dbReference>
<comment type="subcellular location">
    <subcellularLocation>
        <location evidence="5">Cell membrane</location>
        <topology evidence="5">Peripheral membrane protein</topology>
        <orientation evidence="5">Cytoplasmic side</orientation>
    </subcellularLocation>
    <text evidence="5">Localizes to the Z ring in an FtsZ-dependent manner. Targeted to the membrane through a conserved C-terminal amphipathic helix.</text>
</comment>